<dbReference type="InterPro" id="IPR023614">
    <property type="entry name" value="Porin_dom_sf"/>
</dbReference>
<reference evidence="1 2" key="1">
    <citation type="submission" date="2015-06" db="EMBL/GenBank/DDBJ databases">
        <authorList>
            <person name="Zeng Y."/>
            <person name="Huang Y."/>
        </authorList>
    </citation>
    <scope>NUCLEOTIDE SEQUENCE [LARGE SCALE GENOMIC DNA]</scope>
    <source>
        <strain evidence="1 2">PQ-2</strain>
    </source>
</reference>
<dbReference type="OrthoDB" id="9807854at2"/>
<dbReference type="KEGG" id="cna:AB433_06775"/>
<dbReference type="InterPro" id="IPR010870">
    <property type="entry name" value="Porin_O/P"/>
</dbReference>
<evidence type="ECO:0000313" key="1">
    <source>
        <dbReference type="EMBL" id="AKM09752.1"/>
    </source>
</evidence>
<name>A0A0G3XEX4_9SPHN</name>
<keyword evidence="2" id="KW-1185">Reference proteome</keyword>
<dbReference type="EMBL" id="CP011770">
    <property type="protein sequence ID" value="AKM09752.1"/>
    <property type="molecule type" value="Genomic_DNA"/>
</dbReference>
<accession>A0A0G3XEX4</accession>
<dbReference type="Proteomes" id="UP000035287">
    <property type="component" value="Chromosome"/>
</dbReference>
<dbReference type="Pfam" id="PF07396">
    <property type="entry name" value="Porin_O_P"/>
    <property type="match status" value="1"/>
</dbReference>
<evidence type="ECO:0000313" key="2">
    <source>
        <dbReference type="Proteomes" id="UP000035287"/>
    </source>
</evidence>
<dbReference type="AlphaFoldDB" id="A0A0G3XEX4"/>
<dbReference type="RefSeq" id="WP_047820437.1">
    <property type="nucleotide sequence ID" value="NZ_CP011770.1"/>
</dbReference>
<gene>
    <name evidence="1" type="ORF">AB433_06775</name>
</gene>
<protein>
    <submittedName>
        <fullName evidence="1">Uncharacterized protein</fullName>
    </submittedName>
</protein>
<dbReference type="SUPFAM" id="SSF56935">
    <property type="entry name" value="Porins"/>
    <property type="match status" value="1"/>
</dbReference>
<dbReference type="STRING" id="1348774.AB433_06775"/>
<dbReference type="PATRIC" id="fig|1348774.3.peg.1418"/>
<organism evidence="1 2">
    <name type="scientific">Croceicoccus naphthovorans</name>
    <dbReference type="NCBI Taxonomy" id="1348774"/>
    <lineage>
        <taxon>Bacteria</taxon>
        <taxon>Pseudomonadati</taxon>
        <taxon>Pseudomonadota</taxon>
        <taxon>Alphaproteobacteria</taxon>
        <taxon>Sphingomonadales</taxon>
        <taxon>Erythrobacteraceae</taxon>
        <taxon>Croceicoccus</taxon>
    </lineage>
</organism>
<dbReference type="Gene3D" id="2.40.160.10">
    <property type="entry name" value="Porin"/>
    <property type="match status" value="1"/>
</dbReference>
<proteinExistence type="predicted"/>
<sequence length="458" mass="49132">MRTITTSAIAMIAAAGLATPAFAQDSEAEAMRAELEAMRAQMQAMAARIDSLEGQLVTAQAKADAATETSTTALAAAEEAKSDTSVKWKGAPQFEGNGFTFKPRGRMQYDVGYLGAPDSFTDSAAGFGSELRRAYLGFEGTIPGGFGYRAEVNLASEEVEFTDLYITYAASESVKLTLGHQKPFWGLEELSSDLFTSFTERAAINTAFGYERKVGLSAAISSGDVLAQGGIFTDSITDLNNDDGDNELAYSGRVVFMPKLGENQLHLGANVNYRDANAVRSVNYRVRPSIHTPDVRFIATGGMPVESELAYGLEAGYIAGPFHAAAETHWQKVGRPGLADPTFFGGYAEVGYFITGGDSRGYKNGAFDRVKPTNGVDKGGLGALQVNVRYDYLDLNDAGVVGGKQDGYELSLIWTPTDYTRFLINYGRMEYTDAAIPGVDGDRSYGVDAFGARAQIDF</sequence>